<accession>A0ABS4JQM4</accession>
<keyword evidence="2" id="KW-1185">Reference proteome</keyword>
<gene>
    <name evidence="1" type="ORF">J2Z79_000132</name>
</gene>
<organism evidence="1 2">
    <name type="scientific">Symbiobacterium terraclitae</name>
    <dbReference type="NCBI Taxonomy" id="557451"/>
    <lineage>
        <taxon>Bacteria</taxon>
        <taxon>Bacillati</taxon>
        <taxon>Bacillota</taxon>
        <taxon>Clostridia</taxon>
        <taxon>Eubacteriales</taxon>
        <taxon>Symbiobacteriaceae</taxon>
        <taxon>Symbiobacterium</taxon>
    </lineage>
</organism>
<proteinExistence type="predicted"/>
<reference evidence="1 2" key="1">
    <citation type="submission" date="2021-03" db="EMBL/GenBank/DDBJ databases">
        <title>Genomic Encyclopedia of Type Strains, Phase IV (KMG-IV): sequencing the most valuable type-strain genomes for metagenomic binning, comparative biology and taxonomic classification.</title>
        <authorList>
            <person name="Goeker M."/>
        </authorList>
    </citation>
    <scope>NUCLEOTIDE SEQUENCE [LARGE SCALE GENOMIC DNA]</scope>
    <source>
        <strain evidence="1 2">DSM 27138</strain>
    </source>
</reference>
<evidence type="ECO:0000313" key="2">
    <source>
        <dbReference type="Proteomes" id="UP001519289"/>
    </source>
</evidence>
<comment type="caution">
    <text evidence="1">The sequence shown here is derived from an EMBL/GenBank/DDBJ whole genome shotgun (WGS) entry which is preliminary data.</text>
</comment>
<dbReference type="Proteomes" id="UP001519289">
    <property type="component" value="Unassembled WGS sequence"/>
</dbReference>
<protein>
    <submittedName>
        <fullName evidence="1">Uncharacterized protein</fullName>
    </submittedName>
</protein>
<evidence type="ECO:0000313" key="1">
    <source>
        <dbReference type="EMBL" id="MBP2016759.1"/>
    </source>
</evidence>
<name>A0ABS4JQM4_9FIRM</name>
<dbReference type="RefSeq" id="WP_209464913.1">
    <property type="nucleotide sequence ID" value="NZ_JAGGLG010000001.1"/>
</dbReference>
<sequence length="246" mass="27388">MHWWEETAARIHRTATAANGAQNLWQRLCQAGLDPDLSYLPAYDLAALQALCADLVKLVDGLLEAADGDRAAWRRHALVLLRWSRRAEGWAQATAPAMNRLLDSLDLEPSELAEREEAAEALQAGHDPLPAEQAKLDGRYRHWHLLYERLDLKLSSMGIEEQTGRALARTLARLYEECLVTFRLLAGLGREASPRYGATVRLLLQINTSWHFDLGPYVLGPGQARPDGVSAIGLPSWLLLALREAD</sequence>
<dbReference type="EMBL" id="JAGGLG010000001">
    <property type="protein sequence ID" value="MBP2016759.1"/>
    <property type="molecule type" value="Genomic_DNA"/>
</dbReference>